<accession>A0A0S4MIV9</accession>
<evidence type="ECO:0000259" key="8">
    <source>
        <dbReference type="SMART" id="SM00864"/>
    </source>
</evidence>
<dbReference type="InterPro" id="IPR017975">
    <property type="entry name" value="Tubulin_CS"/>
</dbReference>
<keyword evidence="3" id="KW-0547">Nucleotide-binding</keyword>
<dbReference type="Gene3D" id="3.40.50.1440">
    <property type="entry name" value="Tubulin/FtsZ, GTPase domain"/>
    <property type="match status" value="1"/>
</dbReference>
<dbReference type="SUPFAM" id="SSF55307">
    <property type="entry name" value="Tubulin C-terminal domain-like"/>
    <property type="match status" value="1"/>
</dbReference>
<evidence type="ECO:0000313" key="10">
    <source>
        <dbReference type="EMBL" id="CUT98721.1"/>
    </source>
</evidence>
<dbReference type="OrthoDB" id="6238831at2759"/>
<dbReference type="PANTHER" id="PTHR11588">
    <property type="entry name" value="TUBULIN"/>
    <property type="match status" value="1"/>
</dbReference>
<dbReference type="SMART" id="SM00864">
    <property type="entry name" value="Tubulin"/>
    <property type="match status" value="1"/>
</dbReference>
<dbReference type="InterPro" id="IPR008280">
    <property type="entry name" value="Tub_FtsZ_C"/>
</dbReference>
<dbReference type="SUPFAM" id="SSF52490">
    <property type="entry name" value="Tubulin nucleotide-binding domain-like"/>
    <property type="match status" value="1"/>
</dbReference>
<dbReference type="Pfam" id="PF03953">
    <property type="entry name" value="Tubulin_C"/>
    <property type="match status" value="1"/>
</dbReference>
<dbReference type="InterPro" id="IPR000217">
    <property type="entry name" value="Tubulin"/>
</dbReference>
<sequence>MKELCTFFVGQAGVQAASAVWEMLCLEHGVCRDGTIQYEPTLQEHRELNTVFEQLTPHEKYVPRAILADLEPSVIDEVRDGAYKGLFNPETLLASMEDAAGNFARGYYTLGGKVVGALINSMRRMIEKCDNFEGTMTFSALGGGTGSGLLSMFQERACLEFAGRRMLQFSIVPSDQMAIGPVEVYNCMHHLYHSSDFCDLNIFLDNSALFNICTKELAVVRPTYTTVNRVIGPLVAGLTASVRFKCNINGTISELLTNLIPFPAIHYPMITFVPFCTNMEAERSRYTTPILTRMVFKPDYRTVTAMLDEGVTLATCLTYRGHHSVFEILQTLEGMREERANIVDWCPTAFKVAYTPQPPVLIPGMGPEKIIRSLVMITNSTAISEVFSRAEIAFLNLFSKRAFLHWYVGEGMEMEEFTDALEKVRNTAADIIALETESLNAMRAARKDDDDEEGEEGEEGQDEEEKCEGHEGGDVGYTPTARRAAARTNTTVSIVTPRRLNMRGTRNTATTTPPLYQLMNYPECPVEQETTLQSRPRMRKNKNRISLGEQMGAGSLAPQDCPCHSEGQQSTNC</sequence>
<dbReference type="InterPro" id="IPR018316">
    <property type="entry name" value="Tubulin/FtsZ_2-layer-sand-dom"/>
</dbReference>
<feature type="compositionally biased region" description="Acidic residues" evidence="7">
    <location>
        <begin position="449"/>
        <end position="466"/>
    </location>
</feature>
<evidence type="ECO:0000256" key="6">
    <source>
        <dbReference type="ARBA" id="ARBA00049117"/>
    </source>
</evidence>
<name>A0A0S4MIV9_ECHMU</name>
<dbReference type="PRINTS" id="PR01162">
    <property type="entry name" value="ALPHATUBULIN"/>
</dbReference>
<dbReference type="PRINTS" id="PR01161">
    <property type="entry name" value="TUBULIN"/>
</dbReference>
<keyword evidence="2" id="KW-0493">Microtubule</keyword>
<dbReference type="GO" id="GO:0005874">
    <property type="term" value="C:microtubule"/>
    <property type="evidence" value="ECO:0007669"/>
    <property type="project" value="UniProtKB-KW"/>
</dbReference>
<dbReference type="GO" id="GO:0005525">
    <property type="term" value="F:GTP binding"/>
    <property type="evidence" value="ECO:0007669"/>
    <property type="project" value="UniProtKB-KW"/>
</dbReference>
<dbReference type="Pfam" id="PF00091">
    <property type="entry name" value="Tubulin"/>
    <property type="match status" value="1"/>
</dbReference>
<keyword evidence="11" id="KW-1185">Reference proteome</keyword>
<dbReference type="Gene3D" id="3.30.1330.20">
    <property type="entry name" value="Tubulin/FtsZ, C-terminal domain"/>
    <property type="match status" value="1"/>
</dbReference>
<reference evidence="10" key="2">
    <citation type="submission" date="2015-11" db="EMBL/GenBank/DDBJ databases">
        <authorList>
            <person name="Zhang Y."/>
            <person name="Guo Z."/>
        </authorList>
    </citation>
    <scope>NUCLEOTIDE SEQUENCE</scope>
</reference>
<dbReference type="Gene3D" id="1.10.287.600">
    <property type="entry name" value="Helix hairpin bin"/>
    <property type="match status" value="1"/>
</dbReference>
<dbReference type="InterPro" id="IPR023123">
    <property type="entry name" value="Tubulin_C"/>
</dbReference>
<evidence type="ECO:0000313" key="11">
    <source>
        <dbReference type="Proteomes" id="UP000017246"/>
    </source>
</evidence>
<keyword evidence="4" id="KW-0378">Hydrolase</keyword>
<evidence type="ECO:0000256" key="2">
    <source>
        <dbReference type="ARBA" id="ARBA00022701"/>
    </source>
</evidence>
<organism evidence="10 11">
    <name type="scientific">Echinococcus multilocularis</name>
    <name type="common">Fox tapeworm</name>
    <dbReference type="NCBI Taxonomy" id="6211"/>
    <lineage>
        <taxon>Eukaryota</taxon>
        <taxon>Metazoa</taxon>
        <taxon>Spiralia</taxon>
        <taxon>Lophotrochozoa</taxon>
        <taxon>Platyhelminthes</taxon>
        <taxon>Cestoda</taxon>
        <taxon>Eucestoda</taxon>
        <taxon>Cyclophyllidea</taxon>
        <taxon>Taeniidae</taxon>
        <taxon>Echinococcus</taxon>
    </lineage>
</organism>
<dbReference type="AlphaFoldDB" id="A0A0S4MIV9"/>
<protein>
    <submittedName>
        <fullName evidence="10">Tubulin alpha-1 chain family protein</fullName>
    </submittedName>
</protein>
<dbReference type="InterPro" id="IPR037103">
    <property type="entry name" value="Tubulin/FtsZ-like_C"/>
</dbReference>
<dbReference type="OMA" id="FNICTKE"/>
<feature type="domain" description="Tubulin/FtsZ 2-layer sandwich" evidence="9">
    <location>
        <begin position="248"/>
        <end position="392"/>
    </location>
</feature>
<dbReference type="InterPro" id="IPR003008">
    <property type="entry name" value="Tubulin_FtsZ_GTPase"/>
</dbReference>
<keyword evidence="5" id="KW-0342">GTP-binding</keyword>
<evidence type="ECO:0000256" key="5">
    <source>
        <dbReference type="ARBA" id="ARBA00023134"/>
    </source>
</evidence>
<dbReference type="STRING" id="6211.A0A0S4MIV9"/>
<feature type="region of interest" description="Disordered" evidence="7">
    <location>
        <begin position="552"/>
        <end position="573"/>
    </location>
</feature>
<feature type="domain" description="Tubulin/FtsZ GTPase" evidence="8">
    <location>
        <begin position="48"/>
        <end position="246"/>
    </location>
</feature>
<comment type="similarity">
    <text evidence="1">Belongs to the tubulin family.</text>
</comment>
<comment type="catalytic activity">
    <reaction evidence="6">
        <text>GTP + H2O = GDP + phosphate + H(+)</text>
        <dbReference type="Rhea" id="RHEA:19669"/>
        <dbReference type="ChEBI" id="CHEBI:15377"/>
        <dbReference type="ChEBI" id="CHEBI:15378"/>
        <dbReference type="ChEBI" id="CHEBI:37565"/>
        <dbReference type="ChEBI" id="CHEBI:43474"/>
        <dbReference type="ChEBI" id="CHEBI:58189"/>
    </reaction>
    <physiologicalReaction direction="left-to-right" evidence="6">
        <dbReference type="Rhea" id="RHEA:19670"/>
    </physiologicalReaction>
</comment>
<evidence type="ECO:0000256" key="4">
    <source>
        <dbReference type="ARBA" id="ARBA00022801"/>
    </source>
</evidence>
<evidence type="ECO:0000256" key="7">
    <source>
        <dbReference type="SAM" id="MobiDB-lite"/>
    </source>
</evidence>
<dbReference type="InterPro" id="IPR002452">
    <property type="entry name" value="Alpha_tubulin"/>
</dbReference>
<dbReference type="Proteomes" id="UP000017246">
    <property type="component" value="Unassembled WGS sequence"/>
</dbReference>
<evidence type="ECO:0000256" key="3">
    <source>
        <dbReference type="ARBA" id="ARBA00022741"/>
    </source>
</evidence>
<feature type="compositionally biased region" description="Polar residues" evidence="7">
    <location>
        <begin position="504"/>
        <end position="514"/>
    </location>
</feature>
<dbReference type="SMART" id="SM00865">
    <property type="entry name" value="Tubulin_C"/>
    <property type="match status" value="1"/>
</dbReference>
<evidence type="ECO:0000256" key="1">
    <source>
        <dbReference type="ARBA" id="ARBA00009636"/>
    </source>
</evidence>
<dbReference type="GO" id="GO:0005200">
    <property type="term" value="F:structural constituent of cytoskeleton"/>
    <property type="evidence" value="ECO:0007669"/>
    <property type="project" value="InterPro"/>
</dbReference>
<dbReference type="CDD" id="cd02186">
    <property type="entry name" value="alpha_tubulin"/>
    <property type="match status" value="1"/>
</dbReference>
<proteinExistence type="inferred from homology"/>
<dbReference type="PROSITE" id="PS00227">
    <property type="entry name" value="TUBULIN"/>
    <property type="match status" value="1"/>
</dbReference>
<feature type="region of interest" description="Disordered" evidence="7">
    <location>
        <begin position="442"/>
        <end position="515"/>
    </location>
</feature>
<dbReference type="EMBL" id="LN902844">
    <property type="protein sequence ID" value="CUT98721.1"/>
    <property type="molecule type" value="Genomic_DNA"/>
</dbReference>
<reference evidence="10" key="1">
    <citation type="journal article" date="2013" name="Nature">
        <title>The genomes of four tapeworm species reveal adaptations to parasitism.</title>
        <authorList>
            <person name="Tsai I.J."/>
            <person name="Zarowiecki M."/>
            <person name="Holroyd N."/>
            <person name="Garciarrubio A."/>
            <person name="Sanchez-Flores A."/>
            <person name="Brooks K.L."/>
            <person name="Tracey A."/>
            <person name="Bobes R.J."/>
            <person name="Fragoso G."/>
            <person name="Sciutto E."/>
            <person name="Aslett M."/>
            <person name="Beasley H."/>
            <person name="Bennett H.M."/>
            <person name="Cai J."/>
            <person name="Camicia F."/>
            <person name="Clark R."/>
            <person name="Cucher M."/>
            <person name="De Silva N."/>
            <person name="Day T.A."/>
            <person name="Deplazes P."/>
            <person name="Estrada K."/>
            <person name="Fernandez C."/>
            <person name="Holland P.W."/>
            <person name="Hou J."/>
            <person name="Hu S."/>
            <person name="Huckvale T."/>
            <person name="Hung S.S."/>
            <person name="Kamenetzky L."/>
            <person name="Keane J.A."/>
            <person name="Kiss F."/>
            <person name="Koziol U."/>
            <person name="Lambert O."/>
            <person name="Liu K."/>
            <person name="Luo X."/>
            <person name="Luo Y."/>
            <person name="Macchiaroli N."/>
            <person name="Nichol S."/>
            <person name="Paps J."/>
            <person name="Parkinson J."/>
            <person name="Pouchkina-Stantcheva N."/>
            <person name="Riddiford N."/>
            <person name="Rosenzvit M."/>
            <person name="Salinas G."/>
            <person name="Wasmuth J.D."/>
            <person name="Zamanian M."/>
            <person name="Zheng Y."/>
            <person name="Cai X."/>
            <person name="Soberon X."/>
            <person name="Olson P.D."/>
            <person name="Laclette J.P."/>
            <person name="Brehm K."/>
            <person name="Berriman M."/>
            <person name="Garciarrubio A."/>
            <person name="Bobes R.J."/>
            <person name="Fragoso G."/>
            <person name="Sanchez-Flores A."/>
            <person name="Estrada K."/>
            <person name="Cevallos M.A."/>
            <person name="Morett E."/>
            <person name="Gonzalez V."/>
            <person name="Portillo T."/>
            <person name="Ochoa-Leyva A."/>
            <person name="Jose M.V."/>
            <person name="Sciutto E."/>
            <person name="Landa A."/>
            <person name="Jimenez L."/>
            <person name="Valdes V."/>
            <person name="Carrero J.C."/>
            <person name="Larralde C."/>
            <person name="Morales-Montor J."/>
            <person name="Limon-Lason J."/>
            <person name="Soberon X."/>
            <person name="Laclette J.P."/>
        </authorList>
    </citation>
    <scope>NUCLEOTIDE SEQUENCE [LARGE SCALE GENOMIC DNA]</scope>
</reference>
<dbReference type="InterPro" id="IPR036525">
    <property type="entry name" value="Tubulin/FtsZ_GTPase_sf"/>
</dbReference>
<feature type="compositionally biased region" description="Low complexity" evidence="7">
    <location>
        <begin position="480"/>
        <end position="491"/>
    </location>
</feature>
<dbReference type="GO" id="GO:0007017">
    <property type="term" value="P:microtubule-based process"/>
    <property type="evidence" value="ECO:0007669"/>
    <property type="project" value="InterPro"/>
</dbReference>
<dbReference type="GO" id="GO:0016787">
    <property type="term" value="F:hydrolase activity"/>
    <property type="evidence" value="ECO:0007669"/>
    <property type="project" value="UniProtKB-KW"/>
</dbReference>
<evidence type="ECO:0000259" key="9">
    <source>
        <dbReference type="SMART" id="SM00865"/>
    </source>
</evidence>